<gene>
    <name evidence="1" type="ORF">BFJ63_vAg16180</name>
</gene>
<dbReference type="Proteomes" id="UP000290540">
    <property type="component" value="Unassembled WGS sequence"/>
</dbReference>
<reference evidence="1 2" key="1">
    <citation type="submission" date="2016-12" db="EMBL/GenBank/DDBJ databases">
        <title>Draft genome sequence of Fusarium oxysporum causing rot on Narcissus.</title>
        <authorList>
            <person name="Armitage A.D."/>
            <person name="Taylor A."/>
            <person name="Clarkson J.P."/>
            <person name="Harrison R.J."/>
            <person name="Jackson A.C."/>
        </authorList>
    </citation>
    <scope>NUCLEOTIDE SEQUENCE [LARGE SCALE GENOMIC DNA]</scope>
    <source>
        <strain evidence="1 2">N139</strain>
    </source>
</reference>
<sequence>MHLLCNLKRLKIRRSHQKSAPESQILMPKQFKSGDVPESRKRRLRSAKTPVAVIDRIIMPKTKRSPRITLQSRPKELLTQIATLLTPIDRACLAFTSSWLHNLFSNATKLNNFDRWKFLGRLERSYMWPSEILCDICRKFHEPRKSRQKFTEKEGRRTCIANGAPHLERMSVSPYLSSEIHFDVMAAISRSHHFTPDAQIPGDLNVQFVVPYVNHDDDLIIRLQQSVYFSRQRHVLLKSQRILSPGRNVGRDPDKVLQGIETLHRAFKDSEELGSICGHARWTDLYPFITRPEEEFEWPVGQCSFRCSGLPDFDLPGVNLQECLWTHKRDCWLICQARARLDSCLDGRVWSCGGCSTDYAVNIIRSESSSANYIVMTSWKDLGTCIRRDDPLWQEHMKNDSHAGHRREQFGTVAGQIETLTRGTRNKVHYFPQISRNRLREIFVDEGGCEETKFAGKVEINSWGYLSARYL</sequence>
<protein>
    <recommendedName>
        <fullName evidence="3">F-box domain-containing protein</fullName>
    </recommendedName>
</protein>
<evidence type="ECO:0000313" key="2">
    <source>
        <dbReference type="Proteomes" id="UP000290540"/>
    </source>
</evidence>
<comment type="caution">
    <text evidence="1">The sequence shown here is derived from an EMBL/GenBank/DDBJ whole genome shotgun (WGS) entry which is preliminary data.</text>
</comment>
<dbReference type="EMBL" id="MQTW01000296">
    <property type="protein sequence ID" value="RYC80937.1"/>
    <property type="molecule type" value="Genomic_DNA"/>
</dbReference>
<name>A0A4Q2VA91_FUSOX</name>
<accession>A0A4Q2VA91</accession>
<proteinExistence type="predicted"/>
<organism evidence="1 2">
    <name type="scientific">Fusarium oxysporum f. sp. narcissi</name>
    <dbReference type="NCBI Taxonomy" id="451672"/>
    <lineage>
        <taxon>Eukaryota</taxon>
        <taxon>Fungi</taxon>
        <taxon>Dikarya</taxon>
        <taxon>Ascomycota</taxon>
        <taxon>Pezizomycotina</taxon>
        <taxon>Sordariomycetes</taxon>
        <taxon>Hypocreomycetidae</taxon>
        <taxon>Hypocreales</taxon>
        <taxon>Nectriaceae</taxon>
        <taxon>Fusarium</taxon>
        <taxon>Fusarium oxysporum species complex</taxon>
    </lineage>
</organism>
<evidence type="ECO:0008006" key="3">
    <source>
        <dbReference type="Google" id="ProtNLM"/>
    </source>
</evidence>
<dbReference type="AlphaFoldDB" id="A0A4Q2VA91"/>
<evidence type="ECO:0000313" key="1">
    <source>
        <dbReference type="EMBL" id="RYC80937.1"/>
    </source>
</evidence>